<dbReference type="Proteomes" id="UP000245754">
    <property type="component" value="Unassembled WGS sequence"/>
</dbReference>
<dbReference type="RefSeq" id="WP_109580594.1">
    <property type="nucleotide sequence ID" value="NZ_JBEFLL010000018.1"/>
</dbReference>
<comment type="caution">
    <text evidence="1">The sequence shown here is derived from an EMBL/GenBank/DDBJ whole genome shotgun (WGS) entry which is preliminary data.</text>
</comment>
<organism evidence="1 2">
    <name type="scientific">Cupriavidus plantarum</name>
    <dbReference type="NCBI Taxonomy" id="942865"/>
    <lineage>
        <taxon>Bacteria</taxon>
        <taxon>Pseudomonadati</taxon>
        <taxon>Pseudomonadota</taxon>
        <taxon>Betaproteobacteria</taxon>
        <taxon>Burkholderiales</taxon>
        <taxon>Burkholderiaceae</taxon>
        <taxon>Cupriavidus</taxon>
    </lineage>
</organism>
<name>A0A316EXR2_9BURK</name>
<accession>A0A316EXR2</accession>
<reference evidence="1 2" key="1">
    <citation type="submission" date="2018-05" db="EMBL/GenBank/DDBJ databases">
        <title>Genomic Encyclopedia of Type Strains, Phase IV (KMG-V): Genome sequencing to study the core and pangenomes of soil and plant-associated prokaryotes.</title>
        <authorList>
            <person name="Whitman W."/>
        </authorList>
    </citation>
    <scope>NUCLEOTIDE SEQUENCE [LARGE SCALE GENOMIC DNA]</scope>
    <source>
        <strain evidence="1 2">SLV-132</strain>
    </source>
</reference>
<protein>
    <submittedName>
        <fullName evidence="1">Uncharacterized protein</fullName>
    </submittedName>
</protein>
<proteinExistence type="predicted"/>
<sequence length="78" mass="8409">MMKALDDVRSVAAGTALVLRMGVNVDVISNSDEATPLSSYDVAVLKTLCLTSQEMVEERVTRLITDINLATSKPEVVL</sequence>
<dbReference type="EMBL" id="QGGT01000001">
    <property type="protein sequence ID" value="PWK36802.1"/>
    <property type="molecule type" value="Genomic_DNA"/>
</dbReference>
<keyword evidence="2" id="KW-1185">Reference proteome</keyword>
<evidence type="ECO:0000313" key="2">
    <source>
        <dbReference type="Proteomes" id="UP000245754"/>
    </source>
</evidence>
<evidence type="ECO:0000313" key="1">
    <source>
        <dbReference type="EMBL" id="PWK36802.1"/>
    </source>
</evidence>
<dbReference type="AlphaFoldDB" id="A0A316EXR2"/>
<gene>
    <name evidence="1" type="ORF">C7419_101669</name>
</gene>